<dbReference type="EMBL" id="CAJOBA010036806">
    <property type="protein sequence ID" value="CAF4029999.1"/>
    <property type="molecule type" value="Genomic_DNA"/>
</dbReference>
<feature type="domain" description="A9CJY8-like N-terminal" evidence="2">
    <location>
        <begin position="14"/>
        <end position="57"/>
    </location>
</feature>
<evidence type="ECO:0000313" key="5">
    <source>
        <dbReference type="EMBL" id="CAF3828784.1"/>
    </source>
</evidence>
<protein>
    <recommendedName>
        <fullName evidence="8">CASTOR ACT domain-containing protein</fullName>
    </recommendedName>
</protein>
<evidence type="ECO:0000313" key="6">
    <source>
        <dbReference type="EMBL" id="CAF4029999.1"/>
    </source>
</evidence>
<dbReference type="Proteomes" id="UP000681722">
    <property type="component" value="Unassembled WGS sequence"/>
</dbReference>
<dbReference type="Pfam" id="PF21631">
    <property type="entry name" value="A9CJY8-like_N"/>
    <property type="match status" value="1"/>
</dbReference>
<dbReference type="Proteomes" id="UP000663829">
    <property type="component" value="Unassembled WGS sequence"/>
</dbReference>
<sequence length="143" mass="15786">MNQDVCLKLVILPDQFSICRLSTTDIVPEWAYTGSFVSITRTADELSIVTKQENVPNGIQQESGWKCFKIQGPLAFSMSGVLSSLLEPLAVEKVSIFAISTYDTDYLLVKQTSLQLAVEILRRNGHSIDEIPSQTSSSNTVTQ</sequence>
<dbReference type="EMBL" id="CAJNOK010015266">
    <property type="protein sequence ID" value="CAF1221911.1"/>
    <property type="molecule type" value="Genomic_DNA"/>
</dbReference>
<dbReference type="EMBL" id="CAJNOQ010004465">
    <property type="protein sequence ID" value="CAF1060403.1"/>
    <property type="molecule type" value="Genomic_DNA"/>
</dbReference>
<dbReference type="PANTHER" id="PTHR31131">
    <property type="entry name" value="CHROMOSOME 1, WHOLE GENOME SHOTGUN SEQUENCE"/>
    <property type="match status" value="1"/>
</dbReference>
<dbReference type="InterPro" id="IPR049447">
    <property type="entry name" value="A9CJY8-like_N"/>
</dbReference>
<dbReference type="SUPFAM" id="SSF55021">
    <property type="entry name" value="ACT-like"/>
    <property type="match status" value="2"/>
</dbReference>
<dbReference type="Proteomes" id="UP000682733">
    <property type="component" value="Unassembled WGS sequence"/>
</dbReference>
<evidence type="ECO:0000313" key="7">
    <source>
        <dbReference type="Proteomes" id="UP000663829"/>
    </source>
</evidence>
<accession>A0A814L9N0</accession>
<evidence type="ECO:0000313" key="4">
    <source>
        <dbReference type="EMBL" id="CAF1221911.1"/>
    </source>
</evidence>
<reference evidence="3" key="1">
    <citation type="submission" date="2021-02" db="EMBL/GenBank/DDBJ databases">
        <authorList>
            <person name="Nowell W R."/>
        </authorList>
    </citation>
    <scope>NUCLEOTIDE SEQUENCE</scope>
</reference>
<comment type="caution">
    <text evidence="3">The sequence shown here is derived from an EMBL/GenBank/DDBJ whole genome shotgun (WGS) entry which is preliminary data.</text>
</comment>
<dbReference type="InterPro" id="IPR045865">
    <property type="entry name" value="ACT-like_dom_sf"/>
</dbReference>
<dbReference type="PIRSF" id="PIRSF008459">
    <property type="entry name" value="UCP008459"/>
    <property type="match status" value="1"/>
</dbReference>
<dbReference type="InterPro" id="IPR016540">
    <property type="entry name" value="UCP008459"/>
</dbReference>
<evidence type="ECO:0000313" key="3">
    <source>
        <dbReference type="EMBL" id="CAF1060403.1"/>
    </source>
</evidence>
<proteinExistence type="predicted"/>
<dbReference type="Gene3D" id="3.30.2130.10">
    <property type="entry name" value="VC0802-like"/>
    <property type="match status" value="1"/>
</dbReference>
<keyword evidence="7" id="KW-1185">Reference proteome</keyword>
<name>A0A814L9N0_9BILA</name>
<gene>
    <name evidence="3" type="ORF">GPM918_LOCUS16746</name>
    <name evidence="4" type="ORF">OVA965_LOCUS24958</name>
    <name evidence="5" type="ORF">SRO942_LOCUS16745</name>
    <name evidence="6" type="ORF">TMI583_LOCUS25682</name>
</gene>
<dbReference type="PANTHER" id="PTHR31131:SF6">
    <property type="entry name" value="CASTOR ACT DOMAIN-CONTAINING PROTEIN"/>
    <property type="match status" value="1"/>
</dbReference>
<evidence type="ECO:0008006" key="8">
    <source>
        <dbReference type="Google" id="ProtNLM"/>
    </source>
</evidence>
<dbReference type="OrthoDB" id="58529at2759"/>
<evidence type="ECO:0000259" key="1">
    <source>
        <dbReference type="Pfam" id="PF13840"/>
    </source>
</evidence>
<feature type="domain" description="CASTOR ACT" evidence="1">
    <location>
        <begin position="62"/>
        <end position="123"/>
    </location>
</feature>
<evidence type="ECO:0000259" key="2">
    <source>
        <dbReference type="Pfam" id="PF21631"/>
    </source>
</evidence>
<organism evidence="3 7">
    <name type="scientific">Didymodactylos carnosus</name>
    <dbReference type="NCBI Taxonomy" id="1234261"/>
    <lineage>
        <taxon>Eukaryota</taxon>
        <taxon>Metazoa</taxon>
        <taxon>Spiralia</taxon>
        <taxon>Gnathifera</taxon>
        <taxon>Rotifera</taxon>
        <taxon>Eurotatoria</taxon>
        <taxon>Bdelloidea</taxon>
        <taxon>Philodinida</taxon>
        <taxon>Philodinidae</taxon>
        <taxon>Didymodactylos</taxon>
    </lineage>
</organism>
<dbReference type="InterPro" id="IPR051719">
    <property type="entry name" value="CASTOR_mTORC1"/>
</dbReference>
<dbReference type="InterPro" id="IPR027795">
    <property type="entry name" value="CASTOR_ACT_dom"/>
</dbReference>
<dbReference type="Pfam" id="PF13840">
    <property type="entry name" value="ACT_7"/>
    <property type="match status" value="1"/>
</dbReference>
<dbReference type="AlphaFoldDB" id="A0A814L9N0"/>
<dbReference type="Proteomes" id="UP000677228">
    <property type="component" value="Unassembled WGS sequence"/>
</dbReference>
<dbReference type="EMBL" id="CAJOBC010004465">
    <property type="protein sequence ID" value="CAF3828784.1"/>
    <property type="molecule type" value="Genomic_DNA"/>
</dbReference>